<dbReference type="PROSITE" id="PS00211">
    <property type="entry name" value="ABC_TRANSPORTER_1"/>
    <property type="match status" value="1"/>
</dbReference>
<dbReference type="SMART" id="SM00382">
    <property type="entry name" value="AAA"/>
    <property type="match status" value="1"/>
</dbReference>
<sequence length="367" mass="39368">MVASSASHAAGAKPADIKLKVSAVTKRYGSVVALAPTDLQVRAGEFLTLLGPSGSGKTTLLMAVAGLVQPDGGRIIIDDRDSTQSAVYDRDIGMVFQNYALFPHLDIFENVAFSLRVRGIGESEIERRTLEALALVQLDHLARRFPKELSGGQQQRIAIARSVVYQPSIILMDEPLGALDKRLREQMQIEIKRLHRQLGVTIIYVTHDQEEALSMSDRICLMNNGGIVQLGRPEELYFSPNSLFAANFLGEANILKARPGAQAGEAAALGATIRFRGEPRGDSGTLSLLIRPECFSLAGGPTDNRLPGKLADVTMLGPLTRLDVTGADGTPLLAKLPTNRALTGLAIGDEISLYVAPSDVIVIPEAP</sequence>
<evidence type="ECO:0000256" key="1">
    <source>
        <dbReference type="ARBA" id="ARBA00005417"/>
    </source>
</evidence>
<geneLocation type="plasmid" evidence="6">
    <name>pNBC436</name>
</geneLocation>
<dbReference type="GO" id="GO:0016887">
    <property type="term" value="F:ATP hydrolysis activity"/>
    <property type="evidence" value="ECO:0007669"/>
    <property type="project" value="InterPro"/>
</dbReference>
<dbReference type="InterPro" id="IPR027417">
    <property type="entry name" value="P-loop_NTPase"/>
</dbReference>
<organism evidence="6">
    <name type="scientific">Bosea sp. NBC_00436</name>
    <dbReference type="NCBI Taxonomy" id="2969620"/>
    <lineage>
        <taxon>Bacteria</taxon>
        <taxon>Pseudomonadati</taxon>
        <taxon>Pseudomonadota</taxon>
        <taxon>Alphaproteobacteria</taxon>
        <taxon>Hyphomicrobiales</taxon>
        <taxon>Boseaceae</taxon>
        <taxon>Bosea</taxon>
    </lineage>
</organism>
<evidence type="ECO:0000259" key="5">
    <source>
        <dbReference type="PROSITE" id="PS50893"/>
    </source>
</evidence>
<dbReference type="GO" id="GO:0015847">
    <property type="term" value="P:putrescine transport"/>
    <property type="evidence" value="ECO:0007669"/>
    <property type="project" value="UniProtKB-ARBA"/>
</dbReference>
<reference evidence="6" key="1">
    <citation type="submission" date="2022-08" db="EMBL/GenBank/DDBJ databases">
        <title>Complete Genome Sequences of 2 Bosea sp. soil isolates.</title>
        <authorList>
            <person name="Alvarez Arevalo M."/>
            <person name="Sterndorff E.B."/>
            <person name="Faurdal D."/>
            <person name="Joergensen T.S."/>
            <person name="Weber T."/>
        </authorList>
    </citation>
    <scope>NUCLEOTIDE SEQUENCE</scope>
    <source>
        <strain evidence="6">NBC_00436</strain>
        <plasmid evidence="6">pNBC436</plasmid>
    </source>
</reference>
<dbReference type="PANTHER" id="PTHR42781">
    <property type="entry name" value="SPERMIDINE/PUTRESCINE IMPORT ATP-BINDING PROTEIN POTA"/>
    <property type="match status" value="1"/>
</dbReference>
<dbReference type="Pfam" id="PF08402">
    <property type="entry name" value="TOBE_2"/>
    <property type="match status" value="1"/>
</dbReference>
<keyword evidence="2" id="KW-0813">Transport</keyword>
<dbReference type="EMBL" id="CP102775">
    <property type="protein sequence ID" value="UZF90108.1"/>
    <property type="molecule type" value="Genomic_DNA"/>
</dbReference>
<dbReference type="SUPFAM" id="SSF50331">
    <property type="entry name" value="MOP-like"/>
    <property type="match status" value="1"/>
</dbReference>
<evidence type="ECO:0000256" key="2">
    <source>
        <dbReference type="ARBA" id="ARBA00022448"/>
    </source>
</evidence>
<comment type="similarity">
    <text evidence="1">Belongs to the ABC transporter superfamily.</text>
</comment>
<dbReference type="InterPro" id="IPR003593">
    <property type="entry name" value="AAA+_ATPase"/>
</dbReference>
<dbReference type="GO" id="GO:0022857">
    <property type="term" value="F:transmembrane transporter activity"/>
    <property type="evidence" value="ECO:0007669"/>
    <property type="project" value="InterPro"/>
</dbReference>
<dbReference type="Gene3D" id="3.40.50.300">
    <property type="entry name" value="P-loop containing nucleotide triphosphate hydrolases"/>
    <property type="match status" value="1"/>
</dbReference>
<name>A0A9E7ZRR4_9HYPH</name>
<dbReference type="SUPFAM" id="SSF52540">
    <property type="entry name" value="P-loop containing nucleoside triphosphate hydrolases"/>
    <property type="match status" value="1"/>
</dbReference>
<keyword evidence="6" id="KW-0614">Plasmid</keyword>
<dbReference type="InterPro" id="IPR050093">
    <property type="entry name" value="ABC_SmlMolc_Importer"/>
</dbReference>
<proteinExistence type="inferred from homology"/>
<keyword evidence="3" id="KW-0547">Nucleotide-binding</keyword>
<dbReference type="PROSITE" id="PS50893">
    <property type="entry name" value="ABC_TRANSPORTER_2"/>
    <property type="match status" value="1"/>
</dbReference>
<protein>
    <submittedName>
        <fullName evidence="6">ABC transporter ATP-binding protein</fullName>
    </submittedName>
</protein>
<evidence type="ECO:0000313" key="6">
    <source>
        <dbReference type="EMBL" id="UZF90108.1"/>
    </source>
</evidence>
<dbReference type="PANTHER" id="PTHR42781:SF4">
    <property type="entry name" value="SPERMIDINE_PUTRESCINE IMPORT ATP-BINDING PROTEIN POTA"/>
    <property type="match status" value="1"/>
</dbReference>
<evidence type="ECO:0000256" key="3">
    <source>
        <dbReference type="ARBA" id="ARBA00022741"/>
    </source>
</evidence>
<dbReference type="InterPro" id="IPR008995">
    <property type="entry name" value="Mo/tungstate-bd_C_term_dom"/>
</dbReference>
<dbReference type="GO" id="GO:0043190">
    <property type="term" value="C:ATP-binding cassette (ABC) transporter complex"/>
    <property type="evidence" value="ECO:0007669"/>
    <property type="project" value="InterPro"/>
</dbReference>
<dbReference type="InterPro" id="IPR013611">
    <property type="entry name" value="Transp-assoc_OB_typ2"/>
</dbReference>
<dbReference type="InterPro" id="IPR003439">
    <property type="entry name" value="ABC_transporter-like_ATP-bd"/>
</dbReference>
<evidence type="ECO:0000256" key="4">
    <source>
        <dbReference type="ARBA" id="ARBA00022840"/>
    </source>
</evidence>
<dbReference type="InterPro" id="IPR017871">
    <property type="entry name" value="ABC_transporter-like_CS"/>
</dbReference>
<dbReference type="Pfam" id="PF00005">
    <property type="entry name" value="ABC_tran"/>
    <property type="match status" value="1"/>
</dbReference>
<dbReference type="GO" id="GO:0005524">
    <property type="term" value="F:ATP binding"/>
    <property type="evidence" value="ECO:0007669"/>
    <property type="project" value="UniProtKB-KW"/>
</dbReference>
<keyword evidence="4 6" id="KW-0067">ATP-binding</keyword>
<dbReference type="AlphaFoldDB" id="A0A9E7ZRR4"/>
<accession>A0A9E7ZRR4</accession>
<dbReference type="FunFam" id="3.40.50.300:FF:000133">
    <property type="entry name" value="Spermidine/putrescine import ATP-binding protein PotA"/>
    <property type="match status" value="1"/>
</dbReference>
<gene>
    <name evidence="6" type="ORF">NWE54_26515</name>
</gene>
<feature type="domain" description="ABC transporter" evidence="5">
    <location>
        <begin position="19"/>
        <end position="249"/>
    </location>
</feature>